<dbReference type="EMBL" id="CADCTP010000381">
    <property type="protein sequence ID" value="CAA9286651.1"/>
    <property type="molecule type" value="Genomic_DNA"/>
</dbReference>
<feature type="compositionally biased region" description="Gly residues" evidence="6">
    <location>
        <begin position="1269"/>
        <end position="1290"/>
    </location>
</feature>
<dbReference type="Pfam" id="PF21089">
    <property type="entry name" value="PKS_DH_N"/>
    <property type="match status" value="1"/>
</dbReference>
<dbReference type="InterPro" id="IPR042104">
    <property type="entry name" value="PKS_dehydratase_sf"/>
</dbReference>
<proteinExistence type="predicted"/>
<dbReference type="SUPFAM" id="SSF53901">
    <property type="entry name" value="Thiolase-like"/>
    <property type="match status" value="1"/>
</dbReference>
<feature type="non-terminal residue" evidence="9">
    <location>
        <position position="1"/>
    </location>
</feature>
<dbReference type="InterPro" id="IPR020807">
    <property type="entry name" value="PKS_DH"/>
</dbReference>
<keyword evidence="4" id="KW-0012">Acyltransferase</keyword>
<dbReference type="Pfam" id="PF00109">
    <property type="entry name" value="ketoacyl-synt"/>
    <property type="match status" value="1"/>
</dbReference>
<protein>
    <submittedName>
        <fullName evidence="9">Modular polyketide synthase</fullName>
    </submittedName>
</protein>
<evidence type="ECO:0000256" key="1">
    <source>
        <dbReference type="ARBA" id="ARBA00022450"/>
    </source>
</evidence>
<dbReference type="SUPFAM" id="SSF55048">
    <property type="entry name" value="Probable ACP-binding domain of malonyl-CoA ACP transacylase"/>
    <property type="match status" value="1"/>
</dbReference>
<dbReference type="Pfam" id="PF02801">
    <property type="entry name" value="Ketoacyl-synt_C"/>
    <property type="match status" value="1"/>
</dbReference>
<dbReference type="InterPro" id="IPR016035">
    <property type="entry name" value="Acyl_Trfase/lysoPLipase"/>
</dbReference>
<dbReference type="Gene3D" id="1.10.1200.10">
    <property type="entry name" value="ACP-like"/>
    <property type="match status" value="1"/>
</dbReference>
<dbReference type="FunFam" id="3.40.47.10:FF:000019">
    <property type="entry name" value="Polyketide synthase type I"/>
    <property type="match status" value="1"/>
</dbReference>
<dbReference type="Gene3D" id="3.40.47.10">
    <property type="match status" value="1"/>
</dbReference>
<evidence type="ECO:0000256" key="4">
    <source>
        <dbReference type="ARBA" id="ARBA00023315"/>
    </source>
</evidence>
<dbReference type="InterPro" id="IPR049900">
    <property type="entry name" value="PKS_mFAS_DH"/>
</dbReference>
<dbReference type="CDD" id="cd00833">
    <property type="entry name" value="PKS"/>
    <property type="match status" value="1"/>
</dbReference>
<organism evidence="9">
    <name type="scientific">uncultured Mycobacteriales bacterium</name>
    <dbReference type="NCBI Taxonomy" id="581187"/>
    <lineage>
        <taxon>Bacteria</taxon>
        <taxon>Bacillati</taxon>
        <taxon>Actinomycetota</taxon>
        <taxon>Actinomycetes</taxon>
        <taxon>Mycobacteriales</taxon>
        <taxon>environmental samples</taxon>
    </lineage>
</organism>
<gene>
    <name evidence="9" type="ORF">AVDCRST_MAG41-4039</name>
</gene>
<feature type="region of interest" description="C-terminal hotdog fold" evidence="5">
    <location>
        <begin position="1086"/>
        <end position="1227"/>
    </location>
</feature>
<dbReference type="SUPFAM" id="SSF52151">
    <property type="entry name" value="FabD/lysophospholipase-like"/>
    <property type="match status" value="1"/>
</dbReference>
<dbReference type="PROSITE" id="PS52019">
    <property type="entry name" value="PKS_MFAS_DH"/>
    <property type="match status" value="1"/>
</dbReference>
<dbReference type="Pfam" id="PF00698">
    <property type="entry name" value="Acyl_transf_1"/>
    <property type="match status" value="1"/>
</dbReference>
<evidence type="ECO:0000256" key="3">
    <source>
        <dbReference type="ARBA" id="ARBA00022679"/>
    </source>
</evidence>
<dbReference type="InterPro" id="IPR020841">
    <property type="entry name" value="PKS_Beta-ketoAc_synthase_dom"/>
</dbReference>
<dbReference type="InterPro" id="IPR016039">
    <property type="entry name" value="Thiolase-like"/>
</dbReference>
<feature type="region of interest" description="N-terminal hotdog fold" evidence="5">
    <location>
        <begin position="948"/>
        <end position="1073"/>
    </location>
</feature>
<keyword evidence="2" id="KW-0597">Phosphoprotein</keyword>
<dbReference type="SMART" id="SM00826">
    <property type="entry name" value="PKS_DH"/>
    <property type="match status" value="1"/>
</dbReference>
<dbReference type="SMART" id="SM00825">
    <property type="entry name" value="PKS_KS"/>
    <property type="match status" value="1"/>
</dbReference>
<evidence type="ECO:0000259" key="8">
    <source>
        <dbReference type="PROSITE" id="PS52019"/>
    </source>
</evidence>
<dbReference type="Gene3D" id="3.30.70.3290">
    <property type="match status" value="1"/>
</dbReference>
<feature type="domain" description="Ketosynthase family 3 (KS3)" evidence="7">
    <location>
        <begin position="52"/>
        <end position="478"/>
    </location>
</feature>
<dbReference type="Gene3D" id="3.40.366.10">
    <property type="entry name" value="Malonyl-Coenzyme A Acyl Carrier Protein, domain 2"/>
    <property type="match status" value="1"/>
</dbReference>
<keyword evidence="1" id="KW-0596">Phosphopantetheine</keyword>
<feature type="non-terminal residue" evidence="9">
    <location>
        <position position="1316"/>
    </location>
</feature>
<dbReference type="InterPro" id="IPR036736">
    <property type="entry name" value="ACP-like_sf"/>
</dbReference>
<dbReference type="InterPro" id="IPR018201">
    <property type="entry name" value="Ketoacyl_synth_AS"/>
</dbReference>
<dbReference type="Gene3D" id="3.10.129.110">
    <property type="entry name" value="Polyketide synthase dehydratase"/>
    <property type="match status" value="1"/>
</dbReference>
<dbReference type="InterPro" id="IPR050091">
    <property type="entry name" value="PKS_NRPS_Biosynth_Enz"/>
</dbReference>
<dbReference type="PROSITE" id="PS00606">
    <property type="entry name" value="KS3_1"/>
    <property type="match status" value="1"/>
</dbReference>
<dbReference type="InterPro" id="IPR032821">
    <property type="entry name" value="PKS_assoc"/>
</dbReference>
<dbReference type="InterPro" id="IPR014043">
    <property type="entry name" value="Acyl_transferase_dom"/>
</dbReference>
<evidence type="ECO:0000256" key="6">
    <source>
        <dbReference type="SAM" id="MobiDB-lite"/>
    </source>
</evidence>
<feature type="active site" description="Proton donor; for dehydratase activity" evidence="5">
    <location>
        <position position="1147"/>
    </location>
</feature>
<dbReference type="SMART" id="SM00827">
    <property type="entry name" value="PKS_AT"/>
    <property type="match status" value="1"/>
</dbReference>
<dbReference type="Pfam" id="PF16197">
    <property type="entry name" value="KAsynt_C_assoc"/>
    <property type="match status" value="1"/>
</dbReference>
<keyword evidence="3" id="KW-0808">Transferase</keyword>
<evidence type="ECO:0000256" key="5">
    <source>
        <dbReference type="PROSITE-ProRule" id="PRU01363"/>
    </source>
</evidence>
<dbReference type="GO" id="GO:0004312">
    <property type="term" value="F:fatty acid synthase activity"/>
    <property type="evidence" value="ECO:0007669"/>
    <property type="project" value="TreeGrafter"/>
</dbReference>
<name>A0A6J4JSW6_9ACTN</name>
<reference evidence="9" key="1">
    <citation type="submission" date="2020-02" db="EMBL/GenBank/DDBJ databases">
        <authorList>
            <person name="Meier V. D."/>
        </authorList>
    </citation>
    <scope>NUCLEOTIDE SEQUENCE</scope>
    <source>
        <strain evidence="9">AVDCRST_MAG41</strain>
    </source>
</reference>
<dbReference type="InterPro" id="IPR016036">
    <property type="entry name" value="Malonyl_transacylase_ACP-bd"/>
</dbReference>
<evidence type="ECO:0000256" key="2">
    <source>
        <dbReference type="ARBA" id="ARBA00022553"/>
    </source>
</evidence>
<dbReference type="GO" id="GO:0004315">
    <property type="term" value="F:3-oxoacyl-[acyl-carrier-protein] synthase activity"/>
    <property type="evidence" value="ECO:0007669"/>
    <property type="project" value="InterPro"/>
</dbReference>
<dbReference type="PANTHER" id="PTHR43775:SF51">
    <property type="entry name" value="INACTIVE PHENOLPHTHIOCEROL SYNTHESIS POLYKETIDE SYNTHASE TYPE I PKS1-RELATED"/>
    <property type="match status" value="1"/>
</dbReference>
<dbReference type="InterPro" id="IPR001227">
    <property type="entry name" value="Ac_transferase_dom_sf"/>
</dbReference>
<dbReference type="InterPro" id="IPR014031">
    <property type="entry name" value="Ketoacyl_synth_C"/>
</dbReference>
<dbReference type="SUPFAM" id="SSF47336">
    <property type="entry name" value="ACP-like"/>
    <property type="match status" value="1"/>
</dbReference>
<feature type="region of interest" description="Disordered" evidence="6">
    <location>
        <begin position="1265"/>
        <end position="1290"/>
    </location>
</feature>
<feature type="domain" description="PKS/mFAS DH" evidence="8">
    <location>
        <begin position="948"/>
        <end position="1227"/>
    </location>
</feature>
<dbReference type="PANTHER" id="PTHR43775">
    <property type="entry name" value="FATTY ACID SYNTHASE"/>
    <property type="match status" value="1"/>
</dbReference>
<dbReference type="InterPro" id="IPR049552">
    <property type="entry name" value="PKS_DH_N"/>
</dbReference>
<evidence type="ECO:0000313" key="9">
    <source>
        <dbReference type="EMBL" id="CAA9286651.1"/>
    </source>
</evidence>
<dbReference type="GO" id="GO:0006633">
    <property type="term" value="P:fatty acid biosynthetic process"/>
    <property type="evidence" value="ECO:0007669"/>
    <property type="project" value="InterPro"/>
</dbReference>
<sequence length="1316" mass="135269">RNTLNTSTGLTLPTTTIYDHPTPEKLARFLAQELSGVREAAADPVASAAVDDEPIAIVGMACRFPGDVRSPQDLWELVDAGRDGIGPFPTDRGWDLEALYDPDPTRPGTCYAREAGFLYDAADFDAEFFEISPREAVAMDPQQRLLLQTAWEAFEHAGLDRATLKHSPTGVFIGLTVNDYLALIGERPSEVEGYIGTGNLGSVASGRVSYTLGLEGPALTLDTACSSSLVAIHLAAQSLRSNECTLALAGGVTVMSTPGGFVEFARQRGLAADGRCKSFADAADGAILSDGVGAIVLERLSDARRNGHPVLALLRGSATNQDGTSNGLPAPNGPAQERVIRQALANAGLTADEVDAVEAHGTGTTLGDPIEANALLATYGQGRSPEHPLWIGSVKSNFGHTQSAAGVAGVIKTVMALRHGRLPASLHVDRPSSHVDWDSGAVRVLTGPTAWPDRQRPRRAGVSAFGVSGTNAHLILEEPPAEDPPPPVPDDGAAVPWVVTARAAGALREQAGRLLDRVAGPDRPVRVDVGWSLVRTRTPFEHRAVVLGHDDEEAAAGLRALAAGEPSPHLLTGVAGPIGPGPVLVFPGQGAQWAGMGTRLLDESPVFAARIAQCERALAPYVDWVLTDLLRDPGADLGRVDVLQPVMWAVMVGLAAVWADHGVLPAAVIGHSQGEIAAACVIGALSLGDGAKIVTARSRALSGLGGRGGSMAALGTDGEHAARLLDGHPDVVIAAHNGPGSTVISGDAAQIERITAAAVAAGLRARVIAAGAGHSPHVDPLLPDLTRELAGMSATGTDVTLYSTVTGGPLDTATLDTDYWVGNVRRPVRFTDAVAAALADGHRAFVEVGPHPVLTVALQETFERAGVPGVAVPTLRRDQGGRTQLLHSLAAAFVAGVPVDWTACFPVQPEPRRLELPRYAFQGRRFWLDGPRATTGDPAGLGLTATGHPLLGAAVELADGGAQVLTGRVSPGAHAWLAEHRVLDTVLLPGSAFAELALRAAASTGCGSVAELAVHTPLPVPDDGAVDLQVSVGVPDDAGRRAVGIFARPAGDAEEAGWTRHATGLLDPAPAVAPFTLGGAWPPPGATPVTDEDPYQRLADHGYDIGPASQALAGAWRLGEDIYAEVVLPEQERGRAGGYGVHPVLLDAALHALILDATTGPAGAGQALMPFSWTGLRVFGPGAAGARVRLTRTGPDQLALVAVDPSGGPVFSLDALTVRPVPVDQLDPRGADGRSLFRLDWRPVPTPAGGRAPELVVLAAPAAPATPGDVGGTGGTAAQGGTDGRAAPGGTGGTVAEALAAALPGVPVLADLAAVR</sequence>
<evidence type="ECO:0000259" key="7">
    <source>
        <dbReference type="PROSITE" id="PS52004"/>
    </source>
</evidence>
<dbReference type="InterPro" id="IPR049551">
    <property type="entry name" value="PKS_DH_C"/>
</dbReference>
<dbReference type="Pfam" id="PF14765">
    <property type="entry name" value="PS-DH"/>
    <property type="match status" value="1"/>
</dbReference>
<dbReference type="PROSITE" id="PS52004">
    <property type="entry name" value="KS3_2"/>
    <property type="match status" value="1"/>
</dbReference>
<accession>A0A6J4JSW6</accession>
<feature type="active site" description="Proton acceptor; for dehydratase activity" evidence="5">
    <location>
        <position position="980"/>
    </location>
</feature>
<dbReference type="InterPro" id="IPR014030">
    <property type="entry name" value="Ketoacyl_synth_N"/>
</dbReference>